<sequence>MFRRGRGGLVVMSRLRDWRVPASKNDSTDGLPCMGPAARKIIRSGQLSSR</sequence>
<reference evidence="2 3" key="1">
    <citation type="journal article" date="2019" name="Sci. Rep.">
        <title>Orb-weaving spider Araneus ventricosus genome elucidates the spidroin gene catalogue.</title>
        <authorList>
            <person name="Kono N."/>
            <person name="Nakamura H."/>
            <person name="Ohtoshi R."/>
            <person name="Moran D.A.P."/>
            <person name="Shinohara A."/>
            <person name="Yoshida Y."/>
            <person name="Fujiwara M."/>
            <person name="Mori M."/>
            <person name="Tomita M."/>
            <person name="Arakawa K."/>
        </authorList>
    </citation>
    <scope>NUCLEOTIDE SEQUENCE [LARGE SCALE GENOMIC DNA]</scope>
</reference>
<name>A0A4Y2AYT2_ARAVE</name>
<comment type="caution">
    <text evidence="2">The sequence shown here is derived from an EMBL/GenBank/DDBJ whole genome shotgun (WGS) entry which is preliminary data.</text>
</comment>
<protein>
    <submittedName>
        <fullName evidence="2">Uncharacterized protein</fullName>
    </submittedName>
</protein>
<keyword evidence="3" id="KW-1185">Reference proteome</keyword>
<dbReference type="AlphaFoldDB" id="A0A4Y2AYT2"/>
<dbReference type="EMBL" id="BGPR01000042">
    <property type="protein sequence ID" value="GBL85252.1"/>
    <property type="molecule type" value="Genomic_DNA"/>
</dbReference>
<organism evidence="2 3">
    <name type="scientific">Araneus ventricosus</name>
    <name type="common">Orbweaver spider</name>
    <name type="synonym">Epeira ventricosa</name>
    <dbReference type="NCBI Taxonomy" id="182803"/>
    <lineage>
        <taxon>Eukaryota</taxon>
        <taxon>Metazoa</taxon>
        <taxon>Ecdysozoa</taxon>
        <taxon>Arthropoda</taxon>
        <taxon>Chelicerata</taxon>
        <taxon>Arachnida</taxon>
        <taxon>Araneae</taxon>
        <taxon>Araneomorphae</taxon>
        <taxon>Entelegynae</taxon>
        <taxon>Araneoidea</taxon>
        <taxon>Araneidae</taxon>
        <taxon>Araneus</taxon>
    </lineage>
</organism>
<evidence type="ECO:0000313" key="3">
    <source>
        <dbReference type="Proteomes" id="UP000499080"/>
    </source>
</evidence>
<accession>A0A4Y2AYT2</accession>
<gene>
    <name evidence="2" type="ORF">AVEN_222724_1</name>
</gene>
<feature type="non-terminal residue" evidence="2">
    <location>
        <position position="50"/>
    </location>
</feature>
<proteinExistence type="predicted"/>
<dbReference type="Proteomes" id="UP000499080">
    <property type="component" value="Unassembled WGS sequence"/>
</dbReference>
<evidence type="ECO:0000256" key="1">
    <source>
        <dbReference type="SAM" id="MobiDB-lite"/>
    </source>
</evidence>
<evidence type="ECO:0000313" key="2">
    <source>
        <dbReference type="EMBL" id="GBL85252.1"/>
    </source>
</evidence>
<feature type="region of interest" description="Disordered" evidence="1">
    <location>
        <begin position="21"/>
        <end position="50"/>
    </location>
</feature>